<reference evidence="1" key="1">
    <citation type="submission" date="2013-05" db="EMBL/GenBank/DDBJ databases">
        <authorList>
            <person name="Yim A.K.Y."/>
            <person name="Chan T.F."/>
            <person name="Ji K.M."/>
            <person name="Liu X.Y."/>
            <person name="Zhou J.W."/>
            <person name="Li R.Q."/>
            <person name="Yang K.Y."/>
            <person name="Li J."/>
            <person name="Li M."/>
            <person name="Law P.T.W."/>
            <person name="Wu Y.L."/>
            <person name="Cai Z.L."/>
            <person name="Qin H."/>
            <person name="Bao Y."/>
            <person name="Leung R.K.K."/>
            <person name="Ng P.K.S."/>
            <person name="Zou J."/>
            <person name="Zhong X.J."/>
            <person name="Ran P.X."/>
            <person name="Zhong N.S."/>
            <person name="Liu Z.G."/>
            <person name="Tsui S.K.W."/>
        </authorList>
    </citation>
    <scope>NUCLEOTIDE SEQUENCE</scope>
    <source>
        <strain evidence="1">Derf</strain>
        <tissue evidence="1">Whole organism</tissue>
    </source>
</reference>
<reference evidence="1" key="2">
    <citation type="journal article" date="2022" name="Res Sq">
        <title>Comparative Genomics Reveals Insights into the Divergent Evolution of Astigmatic Mites and Household Pest Adaptations.</title>
        <authorList>
            <person name="Xiong Q."/>
            <person name="Wan A.T.-Y."/>
            <person name="Liu X.-Y."/>
            <person name="Fung C.S.-H."/>
            <person name="Xiao X."/>
            <person name="Malainual N."/>
            <person name="Hou J."/>
            <person name="Wang L."/>
            <person name="Wang M."/>
            <person name="Yang K."/>
            <person name="Cui Y."/>
            <person name="Leung E."/>
            <person name="Nong W."/>
            <person name="Shin S.-K."/>
            <person name="Au S."/>
            <person name="Jeong K.Y."/>
            <person name="Chew F.T."/>
            <person name="Hui J."/>
            <person name="Leung T.F."/>
            <person name="Tungtrongchitr A."/>
            <person name="Zhong N."/>
            <person name="Liu Z."/>
            <person name="Tsui S."/>
        </authorList>
    </citation>
    <scope>NUCLEOTIDE SEQUENCE</scope>
    <source>
        <strain evidence="1">Derf</strain>
        <tissue evidence="1">Whole organism</tissue>
    </source>
</reference>
<dbReference type="Proteomes" id="UP000790347">
    <property type="component" value="Unassembled WGS sequence"/>
</dbReference>
<gene>
    <name evidence="1" type="ORF">DERF_003476</name>
</gene>
<proteinExistence type="predicted"/>
<protein>
    <submittedName>
        <fullName evidence="1">Uncharacterized protein</fullName>
    </submittedName>
</protein>
<dbReference type="EMBL" id="ASGP02000001">
    <property type="protein sequence ID" value="KAH9529599.1"/>
    <property type="molecule type" value="Genomic_DNA"/>
</dbReference>
<comment type="caution">
    <text evidence="1">The sequence shown here is derived from an EMBL/GenBank/DDBJ whole genome shotgun (WGS) entry which is preliminary data.</text>
</comment>
<evidence type="ECO:0000313" key="2">
    <source>
        <dbReference type="Proteomes" id="UP000790347"/>
    </source>
</evidence>
<accession>A0A922LBI8</accession>
<name>A0A922LBI8_DERFA</name>
<evidence type="ECO:0000313" key="1">
    <source>
        <dbReference type="EMBL" id="KAH9529599.1"/>
    </source>
</evidence>
<dbReference type="AlphaFoldDB" id="A0A922LBI8"/>
<keyword evidence="2" id="KW-1185">Reference proteome</keyword>
<organism evidence="1 2">
    <name type="scientific">Dermatophagoides farinae</name>
    <name type="common">American house dust mite</name>
    <dbReference type="NCBI Taxonomy" id="6954"/>
    <lineage>
        <taxon>Eukaryota</taxon>
        <taxon>Metazoa</taxon>
        <taxon>Ecdysozoa</taxon>
        <taxon>Arthropoda</taxon>
        <taxon>Chelicerata</taxon>
        <taxon>Arachnida</taxon>
        <taxon>Acari</taxon>
        <taxon>Acariformes</taxon>
        <taxon>Sarcoptiformes</taxon>
        <taxon>Astigmata</taxon>
        <taxon>Psoroptidia</taxon>
        <taxon>Analgoidea</taxon>
        <taxon>Pyroglyphidae</taxon>
        <taxon>Dermatophagoidinae</taxon>
        <taxon>Dermatophagoides</taxon>
    </lineage>
</organism>
<sequence>MLVAITPLNTILTECRTVRRTLGIIFLSWLSNPMFNFSGALMSSFQTSIRSSIMQTIESPHGNSDFIFPVLDRGSKNSSRDKIRSLGKNLHFGSIKWAI</sequence>